<dbReference type="OrthoDB" id="267047at2"/>
<gene>
    <name evidence="3" type="ORF">MFFC18_33330</name>
</gene>
<keyword evidence="4" id="KW-1185">Reference proteome</keyword>
<dbReference type="NCBIfam" id="TIGR02595">
    <property type="entry name" value="PEP_CTERM"/>
    <property type="match status" value="1"/>
</dbReference>
<protein>
    <submittedName>
        <fullName evidence="3">PEP-CTERM motif protein</fullName>
    </submittedName>
</protein>
<feature type="domain" description="Ice-binding protein C-terminal" evidence="2">
    <location>
        <begin position="234"/>
        <end position="257"/>
    </location>
</feature>
<organism evidence="3 4">
    <name type="scientific">Mariniblastus fucicola</name>
    <dbReference type="NCBI Taxonomy" id="980251"/>
    <lineage>
        <taxon>Bacteria</taxon>
        <taxon>Pseudomonadati</taxon>
        <taxon>Planctomycetota</taxon>
        <taxon>Planctomycetia</taxon>
        <taxon>Pirellulales</taxon>
        <taxon>Pirellulaceae</taxon>
        <taxon>Mariniblastus</taxon>
    </lineage>
</organism>
<feature type="signal peptide" evidence="1">
    <location>
        <begin position="1"/>
        <end position="24"/>
    </location>
</feature>
<sequence length="259" mass="27263" precursor="true">MNYKLTLTALLLTTFFASTDLVNAHDGRRMKVTVVNNQLFGQGYISGETPTDDGGGLVRPYYNAVHGHFNNVGSSAAIATLPGFDILTPAEDGLIGFDVTLTLLSGGKWAGAPTQDGTGLAQDFGTPELSNLTAAETLFLGMNGAAGGFSTESPGAFTIGEALSGPVEDIDLTYEIDLQPTDTIYFLEWQLSTDNPGIASSESLYTILSPDGANHVEKMHFQALALERHLGISAVPEPGSISLLAFGVLALFSGRKRSS</sequence>
<evidence type="ECO:0000313" key="3">
    <source>
        <dbReference type="EMBL" id="QEG23434.1"/>
    </source>
</evidence>
<reference evidence="3 4" key="1">
    <citation type="submission" date="2019-08" db="EMBL/GenBank/DDBJ databases">
        <title>Deep-cultivation of Planctomycetes and their phenomic and genomic characterization uncovers novel biology.</title>
        <authorList>
            <person name="Wiegand S."/>
            <person name="Jogler M."/>
            <person name="Boedeker C."/>
            <person name="Pinto D."/>
            <person name="Vollmers J."/>
            <person name="Rivas-Marin E."/>
            <person name="Kohn T."/>
            <person name="Peeters S.H."/>
            <person name="Heuer A."/>
            <person name="Rast P."/>
            <person name="Oberbeckmann S."/>
            <person name="Bunk B."/>
            <person name="Jeske O."/>
            <person name="Meyerdierks A."/>
            <person name="Storesund J.E."/>
            <person name="Kallscheuer N."/>
            <person name="Luecker S."/>
            <person name="Lage O.M."/>
            <person name="Pohl T."/>
            <person name="Merkel B.J."/>
            <person name="Hornburger P."/>
            <person name="Mueller R.-W."/>
            <person name="Bruemmer F."/>
            <person name="Labrenz M."/>
            <person name="Spormann A.M."/>
            <person name="Op den Camp H."/>
            <person name="Overmann J."/>
            <person name="Amann R."/>
            <person name="Jetten M.S.M."/>
            <person name="Mascher T."/>
            <person name="Medema M.H."/>
            <person name="Devos D.P."/>
            <person name="Kaster A.-K."/>
            <person name="Ovreas L."/>
            <person name="Rohde M."/>
            <person name="Galperin M.Y."/>
            <person name="Jogler C."/>
        </authorList>
    </citation>
    <scope>NUCLEOTIDE SEQUENCE [LARGE SCALE GENOMIC DNA]</scope>
    <source>
        <strain evidence="3 4">FC18</strain>
    </source>
</reference>
<name>A0A5B9PAW9_9BACT</name>
<dbReference type="AlphaFoldDB" id="A0A5B9PAW9"/>
<evidence type="ECO:0000259" key="2">
    <source>
        <dbReference type="Pfam" id="PF07589"/>
    </source>
</evidence>
<evidence type="ECO:0000256" key="1">
    <source>
        <dbReference type="SAM" id="SignalP"/>
    </source>
</evidence>
<proteinExistence type="predicted"/>
<keyword evidence="1" id="KW-0732">Signal</keyword>
<dbReference type="EMBL" id="CP042912">
    <property type="protein sequence ID" value="QEG23434.1"/>
    <property type="molecule type" value="Genomic_DNA"/>
</dbReference>
<dbReference type="STRING" id="980251.GCA_001642875_02741"/>
<dbReference type="Pfam" id="PF07589">
    <property type="entry name" value="PEP-CTERM"/>
    <property type="match status" value="1"/>
</dbReference>
<accession>A0A5B9PAW9</accession>
<feature type="chain" id="PRO_5023106604" evidence="1">
    <location>
        <begin position="25"/>
        <end position="259"/>
    </location>
</feature>
<dbReference type="InterPro" id="IPR013424">
    <property type="entry name" value="Ice-binding_C"/>
</dbReference>
<dbReference type="RefSeq" id="WP_075082078.1">
    <property type="nucleotide sequence ID" value="NZ_CP042912.1"/>
</dbReference>
<evidence type="ECO:0000313" key="4">
    <source>
        <dbReference type="Proteomes" id="UP000322214"/>
    </source>
</evidence>
<dbReference type="Proteomes" id="UP000322214">
    <property type="component" value="Chromosome"/>
</dbReference>
<dbReference type="KEGG" id="mff:MFFC18_33330"/>